<accession>X1KVK6</accession>
<dbReference type="EMBL" id="BARU01048597">
    <property type="protein sequence ID" value="GAH97670.1"/>
    <property type="molecule type" value="Genomic_DNA"/>
</dbReference>
<feature type="non-terminal residue" evidence="2">
    <location>
        <position position="1"/>
    </location>
</feature>
<organism evidence="2">
    <name type="scientific">marine sediment metagenome</name>
    <dbReference type="NCBI Taxonomy" id="412755"/>
    <lineage>
        <taxon>unclassified sequences</taxon>
        <taxon>metagenomes</taxon>
        <taxon>ecological metagenomes</taxon>
    </lineage>
</organism>
<sequence length="70" mass="8224">IKDEFLKIIMTERALNGIELLRQLKLLKYIIPELEEGYKTTQNKHHIYDCYEHSLRSLDFAAILTSNNSS</sequence>
<comment type="caution">
    <text evidence="2">The sequence shown here is derived from an EMBL/GenBank/DDBJ whole genome shotgun (WGS) entry which is preliminary data.</text>
</comment>
<dbReference type="Pfam" id="PF12627">
    <property type="entry name" value="PolyA_pol_RNAbd"/>
    <property type="match status" value="1"/>
</dbReference>
<feature type="non-terminal residue" evidence="2">
    <location>
        <position position="70"/>
    </location>
</feature>
<protein>
    <recommendedName>
        <fullName evidence="1">tRNA nucleotidyltransferase/poly(A) polymerase RNA and SrmB- binding domain-containing protein</fullName>
    </recommendedName>
</protein>
<name>X1KVK6_9ZZZZ</name>
<evidence type="ECO:0000259" key="1">
    <source>
        <dbReference type="Pfam" id="PF12627"/>
    </source>
</evidence>
<reference evidence="2" key="1">
    <citation type="journal article" date="2014" name="Front. Microbiol.">
        <title>High frequency of phylogenetically diverse reductive dehalogenase-homologous genes in deep subseafloor sedimentary metagenomes.</title>
        <authorList>
            <person name="Kawai M."/>
            <person name="Futagami T."/>
            <person name="Toyoda A."/>
            <person name="Takaki Y."/>
            <person name="Nishi S."/>
            <person name="Hori S."/>
            <person name="Arai W."/>
            <person name="Tsubouchi T."/>
            <person name="Morono Y."/>
            <person name="Uchiyama I."/>
            <person name="Ito T."/>
            <person name="Fujiyama A."/>
            <person name="Inagaki F."/>
            <person name="Takami H."/>
        </authorList>
    </citation>
    <scope>NUCLEOTIDE SEQUENCE</scope>
    <source>
        <strain evidence="2">Expedition CK06-06</strain>
    </source>
</reference>
<dbReference type="SUPFAM" id="SSF81891">
    <property type="entry name" value="Poly A polymerase C-terminal region-like"/>
    <property type="match status" value="1"/>
</dbReference>
<proteinExistence type="predicted"/>
<gene>
    <name evidence="2" type="ORF">S03H2_72129</name>
</gene>
<dbReference type="InterPro" id="IPR032828">
    <property type="entry name" value="PolyA_RNA-bd"/>
</dbReference>
<feature type="domain" description="tRNA nucleotidyltransferase/poly(A) polymerase RNA and SrmB- binding" evidence="1">
    <location>
        <begin position="1"/>
        <end position="36"/>
    </location>
</feature>
<evidence type="ECO:0000313" key="2">
    <source>
        <dbReference type="EMBL" id="GAH97670.1"/>
    </source>
</evidence>
<dbReference type="Gene3D" id="1.10.3090.10">
    <property type="entry name" value="cca-adding enzyme, domain 2"/>
    <property type="match status" value="1"/>
</dbReference>
<dbReference type="AlphaFoldDB" id="X1KVK6"/>